<dbReference type="PANTHER" id="PTHR10030">
    <property type="entry name" value="ALPHA-L-FUCOSIDASE"/>
    <property type="match status" value="1"/>
</dbReference>
<dbReference type="AlphaFoldDB" id="A0A139MRA3"/>
<dbReference type="Proteomes" id="UP000070198">
    <property type="component" value="Unassembled WGS sequence"/>
</dbReference>
<keyword evidence="5 8" id="KW-0378">Hydrolase</keyword>
<accession>A0A139MRA3</accession>
<evidence type="ECO:0000256" key="2">
    <source>
        <dbReference type="ARBA" id="ARBA00007951"/>
    </source>
</evidence>
<evidence type="ECO:0000256" key="3">
    <source>
        <dbReference type="ARBA" id="ARBA00012662"/>
    </source>
</evidence>
<dbReference type="SUPFAM" id="SSF51445">
    <property type="entry name" value="(Trans)glycosidases"/>
    <property type="match status" value="1"/>
</dbReference>
<dbReference type="RefSeq" id="WP_061459073.1">
    <property type="nucleotide sequence ID" value="NZ_KQ968751.1"/>
</dbReference>
<comment type="similarity">
    <text evidence="2">Belongs to the glycosyl hydrolase 29 family.</text>
</comment>
<dbReference type="InterPro" id="IPR057739">
    <property type="entry name" value="Glyco_hydro_29_N"/>
</dbReference>
<dbReference type="InterPro" id="IPR000933">
    <property type="entry name" value="Glyco_hydro_29"/>
</dbReference>
<comment type="function">
    <text evidence="1">Alpha-L-fucosidase is responsible for hydrolyzing the alpha-1,6-linked fucose joined to the reducing-end N-acetylglucosamine of the carbohydrate moieties of glycoproteins.</text>
</comment>
<keyword evidence="6 8" id="KW-0326">Glycosidase</keyword>
<dbReference type="InterPro" id="IPR016286">
    <property type="entry name" value="FUC_metazoa-typ"/>
</dbReference>
<evidence type="ECO:0000256" key="4">
    <source>
        <dbReference type="ARBA" id="ARBA00022729"/>
    </source>
</evidence>
<dbReference type="PANTHER" id="PTHR10030:SF37">
    <property type="entry name" value="ALPHA-L-FUCOSIDASE-RELATED"/>
    <property type="match status" value="1"/>
</dbReference>
<dbReference type="PATRIC" id="fig|315405.11.peg.2083"/>
<dbReference type="PRINTS" id="PR00741">
    <property type="entry name" value="GLHYDRLASE29"/>
</dbReference>
<evidence type="ECO:0000259" key="7">
    <source>
        <dbReference type="Pfam" id="PF01120"/>
    </source>
</evidence>
<dbReference type="EC" id="3.2.1.51" evidence="3"/>
<comment type="caution">
    <text evidence="8">The sequence shown here is derived from an EMBL/GenBank/DDBJ whole genome shotgun (WGS) entry which is preliminary data.</text>
</comment>
<dbReference type="GO" id="GO:0016139">
    <property type="term" value="P:glycoside catabolic process"/>
    <property type="evidence" value="ECO:0007669"/>
    <property type="project" value="TreeGrafter"/>
</dbReference>
<name>A0A139MRA3_9STRE</name>
<keyword evidence="4" id="KW-0732">Signal</keyword>
<evidence type="ECO:0000313" key="9">
    <source>
        <dbReference type="Proteomes" id="UP000070198"/>
    </source>
</evidence>
<feature type="domain" description="Glycoside hydrolase family 29 N-terminal" evidence="7">
    <location>
        <begin position="10"/>
        <end position="369"/>
    </location>
</feature>
<evidence type="ECO:0000313" key="8">
    <source>
        <dbReference type="EMBL" id="KXT66107.1"/>
    </source>
</evidence>
<dbReference type="GO" id="GO:0005764">
    <property type="term" value="C:lysosome"/>
    <property type="evidence" value="ECO:0007669"/>
    <property type="project" value="TreeGrafter"/>
</dbReference>
<dbReference type="GO" id="GO:0006004">
    <property type="term" value="P:fucose metabolic process"/>
    <property type="evidence" value="ECO:0007669"/>
    <property type="project" value="InterPro"/>
</dbReference>
<dbReference type="Gene3D" id="2.60.40.1180">
    <property type="entry name" value="Golgi alpha-mannosidase II"/>
    <property type="match status" value="1"/>
</dbReference>
<protein>
    <recommendedName>
        <fullName evidence="3">alpha-L-fucosidase</fullName>
        <ecNumber evidence="3">3.2.1.51</ecNumber>
    </recommendedName>
</protein>
<proteinExistence type="inferred from homology"/>
<dbReference type="Pfam" id="PF01120">
    <property type="entry name" value="Alpha_L_fucos"/>
    <property type="match status" value="1"/>
</dbReference>
<dbReference type="InterPro" id="IPR017853">
    <property type="entry name" value="GH"/>
</dbReference>
<dbReference type="GO" id="GO:0004560">
    <property type="term" value="F:alpha-L-fucosidase activity"/>
    <property type="evidence" value="ECO:0007669"/>
    <property type="project" value="UniProtKB-EC"/>
</dbReference>
<evidence type="ECO:0000256" key="1">
    <source>
        <dbReference type="ARBA" id="ARBA00004071"/>
    </source>
</evidence>
<sequence length="489" mass="56622">MSITIEEIKRIANQGPYLPTWKSLFQYQVPEWFLKAKFGIFIHWGVYSVPAYRNEWYSRNMYITSHPEFQHHVKTYGEHKTFGYKDFIPMFTAEKFNAKEWLAIFEKSGAKYIFPVAEHHDGFQMYQSALSPFNAVEMGPKRDILGELKKEAEKRGIHFCTSSHRAEHYFFFGHGKEFESDIVAPLTKDSLYWPAMPEPDHQDLFSKPYPDQAFLEDWLLRTAELIRDYQPEMLYFDWWIEHDSFKDYLKLIAAYYYNLGVKWQKPTSICYKHDAMMFGTGIVEMERGGFEQAQPFSWQTDTAIARNSWCYTDSLAYKTPLEIIQTLIDVVAKNGNLLLNVGPKADGSIAKHDQDILETIGNWLSINGEAIYGAKVWRKAQEGPTRQPSGQFSDSKPIYYTTKDFRFTVSGNSIYVFIMGRLSGPEQLNIKALATSKDQDLPEFHGIIEKVFLLGKNQSLLWKQTSGGLKVEIPKVSSDLPQVLKVQVR</sequence>
<evidence type="ECO:0000256" key="6">
    <source>
        <dbReference type="ARBA" id="ARBA00023295"/>
    </source>
</evidence>
<gene>
    <name evidence="8" type="ORF">SGADD02_01785</name>
</gene>
<dbReference type="SMART" id="SM00812">
    <property type="entry name" value="Alpha_L_fucos"/>
    <property type="match status" value="1"/>
</dbReference>
<reference evidence="8 9" key="1">
    <citation type="submission" date="2016-01" db="EMBL/GenBank/DDBJ databases">
        <title>Highly variable Streptococcus oralis are common among viridans streptococci isolated from primates.</title>
        <authorList>
            <person name="Denapaite D."/>
            <person name="Rieger M."/>
            <person name="Koendgen S."/>
            <person name="Brueckner R."/>
            <person name="Ochigava I."/>
            <person name="Kappeler P."/>
            <person name="Maetz-Rensing K."/>
            <person name="Leendertz F."/>
            <person name="Hakenbeck R."/>
        </authorList>
    </citation>
    <scope>NUCLEOTIDE SEQUENCE [LARGE SCALE GENOMIC DNA]</scope>
    <source>
        <strain evidence="8 9">DD02</strain>
    </source>
</reference>
<dbReference type="InterPro" id="IPR013780">
    <property type="entry name" value="Glyco_hydro_b"/>
</dbReference>
<organism evidence="8 9">
    <name type="scientific">Streptococcus gallolyticus</name>
    <dbReference type="NCBI Taxonomy" id="315405"/>
    <lineage>
        <taxon>Bacteria</taxon>
        <taxon>Bacillati</taxon>
        <taxon>Bacillota</taxon>
        <taxon>Bacilli</taxon>
        <taxon>Lactobacillales</taxon>
        <taxon>Streptococcaceae</taxon>
        <taxon>Streptococcus</taxon>
    </lineage>
</organism>
<dbReference type="EMBL" id="LQOF01000354">
    <property type="protein sequence ID" value="KXT66107.1"/>
    <property type="molecule type" value="Genomic_DNA"/>
</dbReference>
<dbReference type="Gene3D" id="3.20.20.80">
    <property type="entry name" value="Glycosidases"/>
    <property type="match status" value="1"/>
</dbReference>
<evidence type="ECO:0000256" key="5">
    <source>
        <dbReference type="ARBA" id="ARBA00022801"/>
    </source>
</evidence>